<feature type="transmembrane region" description="Helical" evidence="8">
    <location>
        <begin position="332"/>
        <end position="350"/>
    </location>
</feature>
<dbReference type="SMART" id="SM00664">
    <property type="entry name" value="DoH"/>
    <property type="match status" value="1"/>
</dbReference>
<keyword evidence="2" id="KW-0813">Transport</keyword>
<evidence type="ECO:0000256" key="6">
    <source>
        <dbReference type="ARBA" id="ARBA00023136"/>
    </source>
</evidence>
<evidence type="ECO:0000256" key="7">
    <source>
        <dbReference type="SAM" id="MobiDB-lite"/>
    </source>
</evidence>
<dbReference type="AlphaFoldDB" id="A0A0H2S3I7"/>
<keyword evidence="5 8" id="KW-1133">Transmembrane helix</keyword>
<feature type="compositionally biased region" description="Low complexity" evidence="7">
    <location>
        <begin position="197"/>
        <end position="210"/>
    </location>
</feature>
<keyword evidence="9" id="KW-0732">Signal</keyword>
<feature type="region of interest" description="Disordered" evidence="7">
    <location>
        <begin position="472"/>
        <end position="497"/>
    </location>
</feature>
<evidence type="ECO:0000313" key="11">
    <source>
        <dbReference type="EMBL" id="KLO18557.1"/>
    </source>
</evidence>
<feature type="transmembrane region" description="Helical" evidence="8">
    <location>
        <begin position="370"/>
        <end position="393"/>
    </location>
</feature>
<keyword evidence="12" id="KW-1185">Reference proteome</keyword>
<dbReference type="PANTHER" id="PTHR47797:SF3">
    <property type="entry name" value="CYTOCHROME B561 DOMAIN-CONTAINING PROTEIN"/>
    <property type="match status" value="1"/>
</dbReference>
<evidence type="ECO:0000256" key="5">
    <source>
        <dbReference type="ARBA" id="ARBA00022989"/>
    </source>
</evidence>
<keyword evidence="4" id="KW-0249">Electron transport</keyword>
<feature type="transmembrane region" description="Helical" evidence="8">
    <location>
        <begin position="225"/>
        <end position="247"/>
    </location>
</feature>
<dbReference type="Pfam" id="PF16010">
    <property type="entry name" value="CDH-cyt"/>
    <property type="match status" value="1"/>
</dbReference>
<organism evidence="11 12">
    <name type="scientific">Schizopora paradoxa</name>
    <dbReference type="NCBI Taxonomy" id="27342"/>
    <lineage>
        <taxon>Eukaryota</taxon>
        <taxon>Fungi</taxon>
        <taxon>Dikarya</taxon>
        <taxon>Basidiomycota</taxon>
        <taxon>Agaricomycotina</taxon>
        <taxon>Agaricomycetes</taxon>
        <taxon>Hymenochaetales</taxon>
        <taxon>Schizoporaceae</taxon>
        <taxon>Schizopora</taxon>
    </lineage>
</organism>
<feature type="compositionally biased region" description="Low complexity" evidence="7">
    <location>
        <begin position="473"/>
        <end position="497"/>
    </location>
</feature>
<evidence type="ECO:0000256" key="3">
    <source>
        <dbReference type="ARBA" id="ARBA00022692"/>
    </source>
</evidence>
<dbReference type="InterPro" id="IPR005018">
    <property type="entry name" value="DOMON_domain"/>
</dbReference>
<dbReference type="CDD" id="cd09630">
    <property type="entry name" value="CDH_like_cytochrome"/>
    <property type="match status" value="1"/>
</dbReference>
<keyword evidence="3 8" id="KW-0812">Transmembrane</keyword>
<dbReference type="Proteomes" id="UP000053477">
    <property type="component" value="Unassembled WGS sequence"/>
</dbReference>
<feature type="region of interest" description="Disordered" evidence="7">
    <location>
        <begin position="403"/>
        <end position="453"/>
    </location>
</feature>
<dbReference type="InterPro" id="IPR015920">
    <property type="entry name" value="Cellobiose_DH-like_cyt"/>
</dbReference>
<feature type="region of interest" description="Disordered" evidence="7">
    <location>
        <begin position="180"/>
        <end position="214"/>
    </location>
</feature>
<feature type="domain" description="Cytochrome b561" evidence="10">
    <location>
        <begin position="192"/>
        <end position="387"/>
    </location>
</feature>
<comment type="subcellular location">
    <subcellularLocation>
        <location evidence="1">Membrane</location>
    </subcellularLocation>
</comment>
<protein>
    <recommendedName>
        <fullName evidence="10">Cytochrome b561 domain-containing protein</fullName>
    </recommendedName>
</protein>
<dbReference type="EMBL" id="KQ085893">
    <property type="protein sequence ID" value="KLO18557.1"/>
    <property type="molecule type" value="Genomic_DNA"/>
</dbReference>
<feature type="compositionally biased region" description="Pro residues" evidence="7">
    <location>
        <begin position="403"/>
        <end position="412"/>
    </location>
</feature>
<feature type="signal peptide" evidence="9">
    <location>
        <begin position="1"/>
        <end position="22"/>
    </location>
</feature>
<evidence type="ECO:0000259" key="10">
    <source>
        <dbReference type="PROSITE" id="PS50939"/>
    </source>
</evidence>
<dbReference type="Pfam" id="PF03188">
    <property type="entry name" value="Cytochrom_B561"/>
    <property type="match status" value="1"/>
</dbReference>
<dbReference type="Gene3D" id="2.60.40.1210">
    <property type="entry name" value="Cellobiose dehydrogenase, cytochrome domain"/>
    <property type="match status" value="1"/>
</dbReference>
<evidence type="ECO:0000256" key="8">
    <source>
        <dbReference type="SAM" id="Phobius"/>
    </source>
</evidence>
<evidence type="ECO:0000256" key="4">
    <source>
        <dbReference type="ARBA" id="ARBA00022982"/>
    </source>
</evidence>
<accession>A0A0H2S3I7</accession>
<dbReference type="SMART" id="SM00665">
    <property type="entry name" value="B561"/>
    <property type="match status" value="1"/>
</dbReference>
<dbReference type="Gene3D" id="1.20.120.1770">
    <property type="match status" value="1"/>
</dbReference>
<gene>
    <name evidence="11" type="ORF">SCHPADRAFT_113148</name>
</gene>
<feature type="compositionally biased region" description="Basic and acidic residues" evidence="7">
    <location>
        <begin position="434"/>
        <end position="445"/>
    </location>
</feature>
<evidence type="ECO:0000256" key="9">
    <source>
        <dbReference type="SAM" id="SignalP"/>
    </source>
</evidence>
<feature type="transmembrane region" description="Helical" evidence="8">
    <location>
        <begin position="299"/>
        <end position="320"/>
    </location>
</feature>
<feature type="chain" id="PRO_5005202384" description="Cytochrome b561 domain-containing protein" evidence="9">
    <location>
        <begin position="23"/>
        <end position="497"/>
    </location>
</feature>
<proteinExistence type="predicted"/>
<dbReference type="SUPFAM" id="SSF49344">
    <property type="entry name" value="CBD9-like"/>
    <property type="match status" value="1"/>
</dbReference>
<dbReference type="PROSITE" id="PS50939">
    <property type="entry name" value="CYTOCHROME_B561"/>
    <property type="match status" value="1"/>
</dbReference>
<dbReference type="GO" id="GO:0016020">
    <property type="term" value="C:membrane"/>
    <property type="evidence" value="ECO:0007669"/>
    <property type="project" value="UniProtKB-SubCell"/>
</dbReference>
<name>A0A0H2S3I7_9AGAM</name>
<evidence type="ECO:0000256" key="1">
    <source>
        <dbReference type="ARBA" id="ARBA00004370"/>
    </source>
</evidence>
<evidence type="ECO:0000313" key="12">
    <source>
        <dbReference type="Proteomes" id="UP000053477"/>
    </source>
</evidence>
<reference evidence="11 12" key="1">
    <citation type="submission" date="2015-04" db="EMBL/GenBank/DDBJ databases">
        <title>Complete genome sequence of Schizopora paradoxa KUC8140, a cosmopolitan wood degrader in East Asia.</title>
        <authorList>
            <consortium name="DOE Joint Genome Institute"/>
            <person name="Min B."/>
            <person name="Park H."/>
            <person name="Jang Y."/>
            <person name="Kim J.-J."/>
            <person name="Kim K.H."/>
            <person name="Pangilinan J."/>
            <person name="Lipzen A."/>
            <person name="Riley R."/>
            <person name="Grigoriev I.V."/>
            <person name="Spatafora J.W."/>
            <person name="Choi I.-G."/>
        </authorList>
    </citation>
    <scope>NUCLEOTIDE SEQUENCE [LARGE SCALE GENOMIC DNA]</scope>
    <source>
        <strain evidence="11 12">KUC8140</strain>
    </source>
</reference>
<keyword evidence="6 8" id="KW-0472">Membrane</keyword>
<sequence>MARLPLVLVSLICATISRLALAKDEPQLQGDNFCNPLMCVTAFVNDSVVTYQMSSLNQLGWMAIGFGTLMENSAMVLMWWNGDGSITLSQRTATGDVEPTPDSNPPRVATTYPVLSNLTATLPTLSFTIPKNNDTVQNIVWAYGTENPNSSDPNDANLAIHQQSGATTLNLQGQLDADDLPSASQANFGSPEPPSQPTGLPSPTGSPSDSQVTGSPPFKTFEKLIVAHAVIVTMGFLVILPTGAMVARWGRMVSDKWFYYHWFIQVVISIPIVVIGWTLGPLAVAEQGAKHADDSHKAIGILLFPLYIIQLCLGTFIHFFKKPYPQRHPPQNFVHGGLGIIIVVLAFVQTRTGLTKEWTKATSRGIALNIFSNLWIAWAVFVPVAYFAGFALLSRQLAHERSLPPPYTPPPGGRDDSPGGIGVRRLLGTEPEDDGTHDIYSETRTHSSGSSLSTDIEMREVSLQGMPPSLMQVLSSIGGTSTGSSVPSRSSLTRTDV</sequence>
<dbReference type="CDD" id="cd08760">
    <property type="entry name" value="Cyt_b561_FRRS1_like"/>
    <property type="match status" value="1"/>
</dbReference>
<dbReference type="OrthoDB" id="366214at2759"/>
<feature type="transmembrane region" description="Helical" evidence="8">
    <location>
        <begin position="259"/>
        <end position="279"/>
    </location>
</feature>
<dbReference type="InParanoid" id="A0A0H2S3I7"/>
<dbReference type="STRING" id="27342.A0A0H2S3I7"/>
<evidence type="ECO:0000256" key="2">
    <source>
        <dbReference type="ARBA" id="ARBA00022448"/>
    </source>
</evidence>
<dbReference type="PANTHER" id="PTHR47797">
    <property type="entry name" value="DEHYDROGENASE, PUTATIVE (AFU_ORTHOLOGUE AFUA_8G05805)-RELATED"/>
    <property type="match status" value="1"/>
</dbReference>
<dbReference type="InterPro" id="IPR006593">
    <property type="entry name" value="Cyt_b561/ferric_Rdtase_TM"/>
</dbReference>